<comment type="similarity">
    <text evidence="10 11">Belongs to the TonB-dependent receptor family.</text>
</comment>
<evidence type="ECO:0000256" key="10">
    <source>
        <dbReference type="PROSITE-ProRule" id="PRU01360"/>
    </source>
</evidence>
<reference evidence="16 17" key="1">
    <citation type="journal article" date="2019" name="Nat. Microbiol.">
        <title>Mediterranean grassland soil C-N compound turnover is dependent on rainfall and depth, and is mediated by genomically divergent microorganisms.</title>
        <authorList>
            <person name="Diamond S."/>
            <person name="Andeer P.F."/>
            <person name="Li Z."/>
            <person name="Crits-Christoph A."/>
            <person name="Burstein D."/>
            <person name="Anantharaman K."/>
            <person name="Lane K.R."/>
            <person name="Thomas B.C."/>
            <person name="Pan C."/>
            <person name="Northen T.R."/>
            <person name="Banfield J.F."/>
        </authorList>
    </citation>
    <scope>NUCLEOTIDE SEQUENCE [LARGE SCALE GENOMIC DNA]</scope>
    <source>
        <strain evidence="16">WS_1</strain>
    </source>
</reference>
<dbReference type="PROSITE" id="PS52016">
    <property type="entry name" value="TONB_DEPENDENT_REC_3"/>
    <property type="match status" value="1"/>
</dbReference>
<evidence type="ECO:0000256" key="5">
    <source>
        <dbReference type="ARBA" id="ARBA00022729"/>
    </source>
</evidence>
<gene>
    <name evidence="16" type="ORF">E6K71_10875</name>
</gene>
<feature type="signal peptide" evidence="13">
    <location>
        <begin position="1"/>
        <end position="26"/>
    </location>
</feature>
<evidence type="ECO:0000256" key="1">
    <source>
        <dbReference type="ARBA" id="ARBA00004571"/>
    </source>
</evidence>
<dbReference type="InterPro" id="IPR039426">
    <property type="entry name" value="TonB-dep_rcpt-like"/>
</dbReference>
<dbReference type="GO" id="GO:0009279">
    <property type="term" value="C:cell outer membrane"/>
    <property type="evidence" value="ECO:0007669"/>
    <property type="project" value="UniProtKB-SubCell"/>
</dbReference>
<dbReference type="Pfam" id="PF00593">
    <property type="entry name" value="TonB_dep_Rec_b-barrel"/>
    <property type="match status" value="1"/>
</dbReference>
<feature type="chain" id="PRO_5021909485" evidence="13">
    <location>
        <begin position="27"/>
        <end position="678"/>
    </location>
</feature>
<evidence type="ECO:0000256" key="8">
    <source>
        <dbReference type="ARBA" id="ARBA00023136"/>
    </source>
</evidence>
<name>A0A538S6U1_UNCEI</name>
<dbReference type="Proteomes" id="UP000316292">
    <property type="component" value="Unassembled WGS sequence"/>
</dbReference>
<keyword evidence="5 13" id="KW-0732">Signal</keyword>
<evidence type="ECO:0000256" key="13">
    <source>
        <dbReference type="SAM" id="SignalP"/>
    </source>
</evidence>
<feature type="domain" description="TonB-dependent receptor-like beta-barrel" evidence="14">
    <location>
        <begin position="298"/>
        <end position="586"/>
    </location>
</feature>
<evidence type="ECO:0000259" key="14">
    <source>
        <dbReference type="Pfam" id="PF00593"/>
    </source>
</evidence>
<evidence type="ECO:0000256" key="6">
    <source>
        <dbReference type="ARBA" id="ARBA00023065"/>
    </source>
</evidence>
<evidence type="ECO:0000256" key="11">
    <source>
        <dbReference type="RuleBase" id="RU003357"/>
    </source>
</evidence>
<dbReference type="InterPro" id="IPR037066">
    <property type="entry name" value="Plug_dom_sf"/>
</dbReference>
<keyword evidence="9 10" id="KW-0998">Cell outer membrane</keyword>
<dbReference type="Pfam" id="PF07715">
    <property type="entry name" value="Plug"/>
    <property type="match status" value="1"/>
</dbReference>
<keyword evidence="2 10" id="KW-0813">Transport</keyword>
<feature type="compositionally biased region" description="Pro residues" evidence="12">
    <location>
        <begin position="32"/>
        <end position="55"/>
    </location>
</feature>
<protein>
    <submittedName>
        <fullName evidence="16">TonB-dependent receptor</fullName>
    </submittedName>
</protein>
<keyword evidence="16" id="KW-0675">Receptor</keyword>
<dbReference type="InterPro" id="IPR012910">
    <property type="entry name" value="Plug_dom"/>
</dbReference>
<evidence type="ECO:0000256" key="2">
    <source>
        <dbReference type="ARBA" id="ARBA00022448"/>
    </source>
</evidence>
<dbReference type="AlphaFoldDB" id="A0A538S6U1"/>
<dbReference type="PANTHER" id="PTHR30069">
    <property type="entry name" value="TONB-DEPENDENT OUTER MEMBRANE RECEPTOR"/>
    <property type="match status" value="1"/>
</dbReference>
<evidence type="ECO:0000256" key="12">
    <source>
        <dbReference type="SAM" id="MobiDB-lite"/>
    </source>
</evidence>
<dbReference type="EMBL" id="VBOR01000127">
    <property type="protein sequence ID" value="TMQ47097.1"/>
    <property type="molecule type" value="Genomic_DNA"/>
</dbReference>
<evidence type="ECO:0000256" key="3">
    <source>
        <dbReference type="ARBA" id="ARBA00022452"/>
    </source>
</evidence>
<keyword evidence="3 10" id="KW-1134">Transmembrane beta strand</keyword>
<dbReference type="InterPro" id="IPR036942">
    <property type="entry name" value="Beta-barrel_TonB_sf"/>
</dbReference>
<dbReference type="PANTHER" id="PTHR30069:SF53">
    <property type="entry name" value="COLICIN I RECEPTOR-RELATED"/>
    <property type="match status" value="1"/>
</dbReference>
<evidence type="ECO:0000256" key="9">
    <source>
        <dbReference type="ARBA" id="ARBA00023237"/>
    </source>
</evidence>
<dbReference type="SUPFAM" id="SSF56935">
    <property type="entry name" value="Porins"/>
    <property type="match status" value="1"/>
</dbReference>
<dbReference type="GO" id="GO:0006811">
    <property type="term" value="P:monoatomic ion transport"/>
    <property type="evidence" value="ECO:0007669"/>
    <property type="project" value="UniProtKB-KW"/>
</dbReference>
<evidence type="ECO:0000259" key="15">
    <source>
        <dbReference type="Pfam" id="PF07715"/>
    </source>
</evidence>
<proteinExistence type="inferred from homology"/>
<dbReference type="GO" id="GO:0015889">
    <property type="term" value="P:cobalamin transport"/>
    <property type="evidence" value="ECO:0007669"/>
    <property type="project" value="TreeGrafter"/>
</dbReference>
<keyword evidence="8 10" id="KW-0472">Membrane</keyword>
<organism evidence="16 17">
    <name type="scientific">Eiseniibacteriota bacterium</name>
    <dbReference type="NCBI Taxonomy" id="2212470"/>
    <lineage>
        <taxon>Bacteria</taxon>
        <taxon>Candidatus Eiseniibacteriota</taxon>
    </lineage>
</organism>
<evidence type="ECO:0000313" key="16">
    <source>
        <dbReference type="EMBL" id="TMQ47097.1"/>
    </source>
</evidence>
<dbReference type="Gene3D" id="2.40.170.20">
    <property type="entry name" value="TonB-dependent receptor, beta-barrel domain"/>
    <property type="match status" value="1"/>
</dbReference>
<feature type="region of interest" description="Disordered" evidence="12">
    <location>
        <begin position="26"/>
        <end position="60"/>
    </location>
</feature>
<keyword evidence="6" id="KW-0406">Ion transport</keyword>
<accession>A0A538S6U1</accession>
<comment type="subcellular location">
    <subcellularLocation>
        <location evidence="1 10">Cell outer membrane</location>
        <topology evidence="1 10">Multi-pass membrane protein</topology>
    </subcellularLocation>
</comment>
<keyword evidence="7 11" id="KW-0798">TonB box</keyword>
<evidence type="ECO:0000256" key="4">
    <source>
        <dbReference type="ARBA" id="ARBA00022692"/>
    </source>
</evidence>
<evidence type="ECO:0000256" key="7">
    <source>
        <dbReference type="ARBA" id="ARBA00023077"/>
    </source>
</evidence>
<keyword evidence="4 10" id="KW-0812">Transmembrane</keyword>
<evidence type="ECO:0000313" key="17">
    <source>
        <dbReference type="Proteomes" id="UP000316292"/>
    </source>
</evidence>
<dbReference type="Gene3D" id="2.170.130.10">
    <property type="entry name" value="TonB-dependent receptor, plug domain"/>
    <property type="match status" value="1"/>
</dbReference>
<feature type="domain" description="TonB-dependent receptor plug" evidence="15">
    <location>
        <begin position="80"/>
        <end position="185"/>
    </location>
</feature>
<sequence>MGPLASLLRRFILVALLVTASSPAWASEEPSTLPPPAAPDPAAPAPPAVPPPSAPDAPEHPRYRLEPVVITPDRVPIPLDRIPADVTVIAPERLESRRPLMIADALRWVPGIDVERSGTIGKLTDVRLRGADPRHTLVLYDGIPLNGPWLGIFDFADFMGSGRNQIEVFGGPASSLYGSGAVGGVIQILSAPDPATPSRSVFAEYGENRTFRQGLTWQSPVGETRAALALSRLTSDGRGSRDAYTGLNGQLHLDFPVGEDRLKVSALATQGEKELPYDFLFDPADTTLSPFGSLKEIRDPNNFEKDRVLAGSATYERGLGPRAALEAEVSGFVGQIENRNPPNGSSTTDYQRTQLDNTRGIASLRARYAASEWAVGILGAEYRAESVDRLDDSNSGGFGGVTDVAEDVQSRALYAQSHLEWRDRVLLDSGIRLEDHSRFGAYGVPRVALAFRVREAGIKLRAGYGRAFTAPTLTDLYYPGYGSPTLKPERSRTWEAGADGSWLEGRATAKATWYTTRFRDLIQSNSFFVADNVGSARVEGEEYAARFAPLHRLWIEGRAAHLIGKNLVTGARLAKRPSWRAGASVQGEPLKGLVAVADWWWTASMLDPFVFIDAEGRVLDGDTPERSSLDLGVNASLSRWIPADLRVRLENALDRKYADVKGFPAARRAFRVGLTVNP</sequence>
<dbReference type="InterPro" id="IPR000531">
    <property type="entry name" value="Beta-barrel_TonB"/>
</dbReference>
<comment type="caution">
    <text evidence="16">The sequence shown here is derived from an EMBL/GenBank/DDBJ whole genome shotgun (WGS) entry which is preliminary data.</text>
</comment>